<comment type="subcellular location">
    <subcellularLocation>
        <location evidence="1">Nucleus membrane</location>
        <topology evidence="1">Single-pass membrane protein</topology>
    </subcellularLocation>
</comment>
<evidence type="ECO:0000256" key="2">
    <source>
        <dbReference type="ARBA" id="ARBA00007313"/>
    </source>
</evidence>
<feature type="domain" description="RRM" evidence="13">
    <location>
        <begin position="2006"/>
        <end position="2082"/>
    </location>
</feature>
<dbReference type="Gene3D" id="3.30.70.330">
    <property type="match status" value="2"/>
</dbReference>
<dbReference type="InterPro" id="IPR035979">
    <property type="entry name" value="RBD_domain_sf"/>
</dbReference>
<keyword evidence="8" id="KW-0539">Nucleus</keyword>
<proteinExistence type="inferred from homology"/>
<evidence type="ECO:0000256" key="9">
    <source>
        <dbReference type="PROSITE-ProRule" id="PRU00176"/>
    </source>
</evidence>
<evidence type="ECO:0000259" key="13">
    <source>
        <dbReference type="PROSITE" id="PS50102"/>
    </source>
</evidence>
<dbReference type="FunFam" id="3.30.70.330:FF:000051">
    <property type="entry name" value="Heterogeneous nuclear ribonucleoprotein 1"/>
    <property type="match status" value="1"/>
</dbReference>
<feature type="compositionally biased region" description="Basic and acidic residues" evidence="10">
    <location>
        <begin position="1975"/>
        <end position="1985"/>
    </location>
</feature>
<dbReference type="Gramene" id="evm.model.10.1198">
    <property type="protein sequence ID" value="cds.evm.model.10.1198"/>
    <property type="gene ID" value="evm.TU.10.1198"/>
</dbReference>
<keyword evidence="15" id="KW-1185">Reference proteome</keyword>
<dbReference type="GO" id="GO:0003723">
    <property type="term" value="F:RNA binding"/>
    <property type="evidence" value="ECO:0007669"/>
    <property type="project" value="UniProtKB-UniRule"/>
</dbReference>
<dbReference type="SMART" id="SM00360">
    <property type="entry name" value="RRM"/>
    <property type="match status" value="2"/>
</dbReference>
<feature type="region of interest" description="Disordered" evidence="10">
    <location>
        <begin position="1901"/>
        <end position="2009"/>
    </location>
</feature>
<evidence type="ECO:0000256" key="12">
    <source>
        <dbReference type="SAM" id="SignalP"/>
    </source>
</evidence>
<dbReference type="PANTHER" id="PTHR23019">
    <property type="entry name" value="NUCLEAR PORE MEMBRANE GLYCOPROTEIN GP210-RELATED"/>
    <property type="match status" value="1"/>
</dbReference>
<keyword evidence="6 11" id="KW-0472">Membrane</keyword>
<dbReference type="Pfam" id="PF22962">
    <property type="entry name" value="Ig_NUP210_7th"/>
    <property type="match status" value="1"/>
</dbReference>
<evidence type="ECO:0000256" key="5">
    <source>
        <dbReference type="ARBA" id="ARBA00022989"/>
    </source>
</evidence>
<dbReference type="InterPro" id="IPR055096">
    <property type="entry name" value="Ig_NUP210_1st"/>
</dbReference>
<evidence type="ECO:0000256" key="1">
    <source>
        <dbReference type="ARBA" id="ARBA00004590"/>
    </source>
</evidence>
<dbReference type="Pfam" id="PF00076">
    <property type="entry name" value="RRM_1"/>
    <property type="match status" value="2"/>
</dbReference>
<dbReference type="SUPFAM" id="SSF49373">
    <property type="entry name" value="Invasin/intimin cell-adhesion fragments"/>
    <property type="match status" value="1"/>
</dbReference>
<keyword evidence="3 11" id="KW-0812">Transmembrane</keyword>
<sequence>MIVEMMLKNAVLLSCLLVLFASHAQTASHFSSGPHITDVNILLPPRMTHPVEYRLQGTDGCFKWSWDHHDILSVIPEYNSSNHCSTSARLRSVASYSGRKETAVYAADVHTGTVIRCKVFIDKFSRIQIFHNSVKLDLDGLATLRVRAFDTEENVFSSLVGLQFMWQLRPERNELTNHLVHVPLKDSPLSDCGGFCGDLDKQIKLEDSGVFSDLYVVKGIEIGHEIVSVNLFEPTFEHMADKIILTVAEAMSIEPPSPVLVLIGAVVSYRLKVIRGNNPQVVTLPSPHHRWSVSNSSVAKVDSLMGLTNALHLGVTNVIVEDTRVAGHIQLSSLNVVLPDFISLYILPLSISDHLVEGTESISSKARWHVVSGHQYLIQIRAFSQGSDAQEIYITESDDINLYDDRTDNWNMIPVSDNIASTYGRKNSRVLEATSQGLGKLTATLSYYFSQHSEMKEVLKVVQEVMVCDQVKFHFDKRSGASQSIILPWAPNVFQELELKASGGCAKASKDYKWVSSDMSTISVSTSGVVQAKKPGKATIRVLSIFDSFNYDEVIIEVSIPSSMVMLRNFPVETVIGSYLQAAVTLKAPNGAYFYRCDAFNSFIKWKAGSEFFIVGNTTKETPPLDVLGHADLFTAFHGPPCSWKSIYASRAGRDLLHASFSKEYDHFDSSFHGPIILKASSRIAAYPPLIIRQAGDGNQFGGYWFDLDQAEAGNNMESLEKLFLAPKTYLDVMLVGGPEQWDKNIDFIERVDTLNKDYDRGDVGVRVHQLSGGYMSLYRVSCQALGHFEVAFERGNLVADDHPQPVLEKVLLSLTCSIPDSIAVIADEPVNGLETIRTAIQADRSSERIRSTPITVANGRTVRLAAVGISNTGEAFANSSSIYLRWQLSSCDGLAYWEDTDNYKGTKYNWERFLRLQNESGLCIVRAIAMLSGDLTGENNYVQLHENLENVLTDGVRLQLVSTLRVSPEFNLLFFNPNAKVNLSTTGGSCFLEAFVNDTQVVEVVQPPTGLQCLQLILSPKGLGTAVVTVYDIGLTPPLTASALVQVVDVDWIKIMSHEEISLVVGSSWTIDLMAGINDGSAFDSSQFAFMNIQVHIEDPIVGFVGNDDILSFDGGHLNAPKFEIMAKHLGITTLYVTAVRHSGHEILSQPIKIEVYAPPRIHPQDIFLAPGAYFVLTVEGGPTIGVSSVEYTSNEDGIATIQKSSGRLSAISSGNTTILASVFGNGGIVICQAYGSVKVGLPSSVLLNVQSEQLAVGREMPIYPLFSEGDLFSFYELCRNYQWTVEDEKVLSFYSSKHLNVDKHKVQLDTPEKVQPNNHLSENELGYINVLYGRSAGRTKITISFSCEFKSSKSKLQTKNYNASVSVLVVPELPLALGVPITWVLPPHYTTKSLLLSSSDSYSQWDSQSRKGTILYSLLRTFYEKGEAVQKDAISIDGDRIRTAESNNIACIQAKDRTTGRTEVAACVKVTEVAQIRAANEDFPFHVINLAVGSEISLPVTYRDSLGNPFYEAHDAVLFEVVTNYPDVVFINKTHDGSGNIYIKAIRHGRALLRISIDNILQKSDYVLIAVGAHIYPQNPVLPKGSRVNFSIEGINDHVPGHWVTANSSVISVEMLSGISEAVGEGTTQVYFEASSLNLRTTVTVLSRDVSVDAPKELLTNVPSPTNGYSFLVKFSNSNSKRAITHGDIDAIAYDCRVNPSFLGYAKPWLDLSTGNSYCLFFPYSPEHLAHLMPKTNAMKPKIPISIYASLREADHIQGSASALFVGGFSMLGTDKLKLTADSNKTVITVLGNTGVDIYWRERDLLLISLIHKEDFGSGSRAQYEVKVLVSKKFKDKITISLPANGQKVEVDVSYEPGERGGPLKRSINISLWASILGCVAVLVLTLAIFICFLDKPGRSQATHPPPPSNFVPPVTPDRSSTPTGLIDQSPKTPQPFMEYSTNPSARPSTHRFQQLTTPPMDSQPNEQNVNGEAHDSERLDRRDEDEEEDYKSQPHTGDGASPGKIFIGGLARETSSAQFIKHFGKYGEIIDSVIMKDRKTGQPRGFGFVTYADPSVVDKVIQDTHVINGKQVEIKRTIPRGAAGSKDFKTKKIFVGGIPTTVNEDEFREFFSEFGEVKEHQIMRDHATSRSRGFGFITFETEQAVDDLLAKGNKLEMAGAQVEIKKAEPKKPNPPPPPSKRYNDPRSAFSGGYEDTYGGFGSGTFGGGGGGGGYRSAGGAYGGRGGSYGARWVWWVWGNEFGGYGAYSGGGGGGGGGFGSLWGALKRILRTLWRSL</sequence>
<dbReference type="InterPro" id="IPR003343">
    <property type="entry name" value="Big_2"/>
</dbReference>
<protein>
    <recommendedName>
        <fullName evidence="13">RRM domain-containing protein</fullName>
    </recommendedName>
</protein>
<dbReference type="EnsemblPlants" id="evm.model.10.1198">
    <property type="protein sequence ID" value="cds.evm.model.10.1198"/>
    <property type="gene ID" value="evm.TU.10.1198"/>
</dbReference>
<dbReference type="PANTHER" id="PTHR23019:SF0">
    <property type="entry name" value="NUCLEAR PORE MEMBRANE GLYCOPROTEIN 210"/>
    <property type="match status" value="1"/>
</dbReference>
<dbReference type="PROSITE" id="PS50102">
    <property type="entry name" value="RRM"/>
    <property type="match status" value="2"/>
</dbReference>
<evidence type="ECO:0000256" key="7">
    <source>
        <dbReference type="ARBA" id="ARBA00023180"/>
    </source>
</evidence>
<dbReference type="Gene3D" id="2.60.40.1080">
    <property type="match status" value="1"/>
</dbReference>
<evidence type="ECO:0000256" key="10">
    <source>
        <dbReference type="SAM" id="MobiDB-lite"/>
    </source>
</evidence>
<name>A0A803QIU9_CANSA</name>
<dbReference type="GO" id="GO:0031965">
    <property type="term" value="C:nuclear membrane"/>
    <property type="evidence" value="ECO:0007669"/>
    <property type="project" value="UniProtKB-SubCell"/>
</dbReference>
<comment type="similarity">
    <text evidence="2">Belongs to the NUP210 family.</text>
</comment>
<dbReference type="InterPro" id="IPR008964">
    <property type="entry name" value="Invasin/intimin_cell_adhesion"/>
</dbReference>
<dbReference type="InterPro" id="IPR055097">
    <property type="entry name" value="Ig_NUP210_2nd"/>
</dbReference>
<dbReference type="Proteomes" id="UP000596661">
    <property type="component" value="Unassembled WGS sequence"/>
</dbReference>
<feature type="signal peptide" evidence="12">
    <location>
        <begin position="1"/>
        <end position="26"/>
    </location>
</feature>
<dbReference type="InterPro" id="IPR000504">
    <property type="entry name" value="RRM_dom"/>
</dbReference>
<evidence type="ECO:0000256" key="4">
    <source>
        <dbReference type="ARBA" id="ARBA00022729"/>
    </source>
</evidence>
<feature type="compositionally biased region" description="Pro residues" evidence="10">
    <location>
        <begin position="1906"/>
        <end position="1918"/>
    </location>
</feature>
<feature type="compositionally biased region" description="Polar residues" evidence="10">
    <location>
        <begin position="1942"/>
        <end position="1973"/>
    </location>
</feature>
<accession>A0A803QIU9</accession>
<evidence type="ECO:0000256" key="11">
    <source>
        <dbReference type="SAM" id="Phobius"/>
    </source>
</evidence>
<keyword evidence="4 12" id="KW-0732">Signal</keyword>
<organism evidence="14 15">
    <name type="scientific">Cannabis sativa</name>
    <name type="common">Hemp</name>
    <name type="synonym">Marijuana</name>
    <dbReference type="NCBI Taxonomy" id="3483"/>
    <lineage>
        <taxon>Eukaryota</taxon>
        <taxon>Viridiplantae</taxon>
        <taxon>Streptophyta</taxon>
        <taxon>Embryophyta</taxon>
        <taxon>Tracheophyta</taxon>
        <taxon>Spermatophyta</taxon>
        <taxon>Magnoliopsida</taxon>
        <taxon>eudicotyledons</taxon>
        <taxon>Gunneridae</taxon>
        <taxon>Pentapetalae</taxon>
        <taxon>rosids</taxon>
        <taxon>fabids</taxon>
        <taxon>Rosales</taxon>
        <taxon>Cannabaceae</taxon>
        <taxon>Cannabis</taxon>
    </lineage>
</organism>
<keyword evidence="9" id="KW-0694">RNA-binding</keyword>
<keyword evidence="7" id="KW-0325">Glycoprotein</keyword>
<dbReference type="InterPro" id="IPR056233">
    <property type="entry name" value="Ig_GP210_16th"/>
</dbReference>
<evidence type="ECO:0000256" key="8">
    <source>
        <dbReference type="ARBA" id="ARBA00023242"/>
    </source>
</evidence>
<dbReference type="InterPro" id="IPR012677">
    <property type="entry name" value="Nucleotide-bd_a/b_plait_sf"/>
</dbReference>
<dbReference type="EMBL" id="UZAU01000818">
    <property type="status" value="NOT_ANNOTATED_CDS"/>
    <property type="molecule type" value="Genomic_DNA"/>
</dbReference>
<feature type="domain" description="RRM" evidence="13">
    <location>
        <begin position="2094"/>
        <end position="2172"/>
    </location>
</feature>
<dbReference type="Pfam" id="PF24425">
    <property type="entry name" value="Ig_GP210_15th"/>
    <property type="match status" value="1"/>
</dbReference>
<dbReference type="InterPro" id="IPR045197">
    <property type="entry name" value="NUP210-like"/>
</dbReference>
<dbReference type="Pfam" id="PF26182">
    <property type="entry name" value="Ig_NUP210_5th"/>
    <property type="match status" value="1"/>
</dbReference>
<keyword evidence="5 11" id="KW-1133">Transmembrane helix</keyword>
<dbReference type="SUPFAM" id="SSF54928">
    <property type="entry name" value="RNA-binding domain, RBD"/>
    <property type="match status" value="2"/>
</dbReference>
<dbReference type="Pfam" id="PF22969">
    <property type="entry name" value="Ig_NUP210_2nd"/>
    <property type="match status" value="1"/>
</dbReference>
<dbReference type="SMART" id="SM00635">
    <property type="entry name" value="BID_2"/>
    <property type="match status" value="4"/>
</dbReference>
<feature type="chain" id="PRO_5030855880" description="RRM domain-containing protein" evidence="12">
    <location>
        <begin position="27"/>
        <end position="2279"/>
    </location>
</feature>
<evidence type="ECO:0000256" key="3">
    <source>
        <dbReference type="ARBA" id="ARBA00022692"/>
    </source>
</evidence>
<evidence type="ECO:0000256" key="6">
    <source>
        <dbReference type="ARBA" id="ARBA00023136"/>
    </source>
</evidence>
<feature type="transmembrane region" description="Helical" evidence="11">
    <location>
        <begin position="1874"/>
        <end position="1896"/>
    </location>
</feature>
<dbReference type="Pfam" id="PF22967">
    <property type="entry name" value="Ig_NUP210_1st"/>
    <property type="match status" value="1"/>
</dbReference>
<evidence type="ECO:0000313" key="15">
    <source>
        <dbReference type="Proteomes" id="UP000596661"/>
    </source>
</evidence>
<dbReference type="OMA" id="HNMYEGT"/>
<dbReference type="InterPro" id="IPR056232">
    <property type="entry name" value="Ig_GP210_15th"/>
</dbReference>
<reference evidence="14" key="1">
    <citation type="submission" date="2021-03" db="UniProtKB">
        <authorList>
            <consortium name="EnsemblPlants"/>
        </authorList>
    </citation>
    <scope>IDENTIFICATION</scope>
</reference>
<evidence type="ECO:0000313" key="14">
    <source>
        <dbReference type="EnsemblPlants" id="cds.evm.model.10.1198"/>
    </source>
</evidence>
<dbReference type="InterPro" id="IPR055099">
    <property type="entry name" value="Ig_NUP210_7th"/>
</dbReference>
<dbReference type="Pfam" id="PF24427">
    <property type="entry name" value="Ig_GP210_16th"/>
    <property type="match status" value="1"/>
</dbReference>
<feature type="region of interest" description="Disordered" evidence="10">
    <location>
        <begin position="2165"/>
        <end position="2190"/>
    </location>
</feature>